<dbReference type="Proteomes" id="UP000256977">
    <property type="component" value="Unassembled WGS sequence"/>
</dbReference>
<comment type="caution">
    <text evidence="1">The sequence shown here is derived from an EMBL/GenBank/DDBJ whole genome shotgun (WGS) entry which is preliminary data.</text>
</comment>
<dbReference type="InterPro" id="IPR036412">
    <property type="entry name" value="HAD-like_sf"/>
</dbReference>
<accession>A0A3D9KKB3</accession>
<keyword evidence="2" id="KW-1185">Reference proteome</keyword>
<sequence>MAGSCLLTGGESMYKAIIFDLDNTLLDYSFSELDAMKRTLADHRLFVDEEEQWDAFWTIFSQHNLRHWMDFVNNRGPHRSIQDVLISSFRDSLEADASQHERLTASYWDYFCNTCYFENGARDVLDFARARYKLGIISNGIGEAQRRRLAAGDIFNLFHSVVVSDEVGIRKPRKEIFEYALEELRLASRDVLFVGDSLADDYEGARNAGIDFCFYNRGKTELADLHSPKYVIREMSELLECL</sequence>
<dbReference type="Gene3D" id="1.10.150.240">
    <property type="entry name" value="Putative phosphatase, domain 2"/>
    <property type="match status" value="1"/>
</dbReference>
<organism evidence="1 2">
    <name type="scientific">Cohnella phaseoli</name>
    <dbReference type="NCBI Taxonomy" id="456490"/>
    <lineage>
        <taxon>Bacteria</taxon>
        <taxon>Bacillati</taxon>
        <taxon>Bacillota</taxon>
        <taxon>Bacilli</taxon>
        <taxon>Bacillales</taxon>
        <taxon>Paenibacillaceae</taxon>
        <taxon>Cohnella</taxon>
    </lineage>
</organism>
<evidence type="ECO:0000313" key="2">
    <source>
        <dbReference type="Proteomes" id="UP000256977"/>
    </source>
</evidence>
<dbReference type="NCBIfam" id="TIGR01549">
    <property type="entry name" value="HAD-SF-IA-v1"/>
    <property type="match status" value="1"/>
</dbReference>
<name>A0A3D9KKB3_9BACL</name>
<dbReference type="GO" id="GO:0016787">
    <property type="term" value="F:hydrolase activity"/>
    <property type="evidence" value="ECO:0007669"/>
    <property type="project" value="UniProtKB-KW"/>
</dbReference>
<dbReference type="InterPro" id="IPR023214">
    <property type="entry name" value="HAD_sf"/>
</dbReference>
<dbReference type="InterPro" id="IPR052550">
    <property type="entry name" value="Pyrimidine_5'-ntase_YjjG"/>
</dbReference>
<dbReference type="InterPro" id="IPR006439">
    <property type="entry name" value="HAD-SF_hydro_IA"/>
</dbReference>
<evidence type="ECO:0000313" key="1">
    <source>
        <dbReference type="EMBL" id="RED86577.1"/>
    </source>
</evidence>
<dbReference type="AlphaFoldDB" id="A0A3D9KKB3"/>
<dbReference type="SUPFAM" id="SSF56784">
    <property type="entry name" value="HAD-like"/>
    <property type="match status" value="1"/>
</dbReference>
<dbReference type="Gene3D" id="3.40.50.1000">
    <property type="entry name" value="HAD superfamily/HAD-like"/>
    <property type="match status" value="1"/>
</dbReference>
<dbReference type="SFLD" id="SFLDS00003">
    <property type="entry name" value="Haloacid_Dehalogenase"/>
    <property type="match status" value="1"/>
</dbReference>
<reference evidence="1 2" key="1">
    <citation type="submission" date="2018-07" db="EMBL/GenBank/DDBJ databases">
        <title>Genomic Encyclopedia of Type Strains, Phase III (KMG-III): the genomes of soil and plant-associated and newly described type strains.</title>
        <authorList>
            <person name="Whitman W."/>
        </authorList>
    </citation>
    <scope>NUCLEOTIDE SEQUENCE [LARGE SCALE GENOMIC DNA]</scope>
    <source>
        <strain evidence="1 2">CECT 7287</strain>
    </source>
</reference>
<dbReference type="PANTHER" id="PTHR47478">
    <property type="match status" value="1"/>
</dbReference>
<dbReference type="Pfam" id="PF00702">
    <property type="entry name" value="Hydrolase"/>
    <property type="match status" value="1"/>
</dbReference>
<dbReference type="EMBL" id="QRDZ01000003">
    <property type="protein sequence ID" value="RED86577.1"/>
    <property type="molecule type" value="Genomic_DNA"/>
</dbReference>
<dbReference type="InterPro" id="IPR023198">
    <property type="entry name" value="PGP-like_dom2"/>
</dbReference>
<dbReference type="SFLD" id="SFLDG01129">
    <property type="entry name" value="C1.5:_HAD__Beta-PGM__Phosphata"/>
    <property type="match status" value="1"/>
</dbReference>
<proteinExistence type="predicted"/>
<dbReference type="PANTHER" id="PTHR47478:SF1">
    <property type="entry name" value="PYRIMIDINE 5'-NUCLEOTIDASE YJJG"/>
    <property type="match status" value="1"/>
</dbReference>
<protein>
    <submittedName>
        <fullName evidence="1">Putative hydrolase of the HAD superfamily</fullName>
    </submittedName>
</protein>
<dbReference type="SFLD" id="SFLDG01135">
    <property type="entry name" value="C1.5.6:_HAD__Beta-PGM__Phospha"/>
    <property type="match status" value="1"/>
</dbReference>
<gene>
    <name evidence="1" type="ORF">DFP98_103432</name>
</gene>
<keyword evidence="1" id="KW-0378">Hydrolase</keyword>